<gene>
    <name evidence="3" type="ORF">EJ06DRAFT_555487</name>
</gene>
<dbReference type="AlphaFoldDB" id="A0A6G1I1J7"/>
<evidence type="ECO:0000256" key="2">
    <source>
        <dbReference type="SAM" id="Phobius"/>
    </source>
</evidence>
<sequence>MSQARAPALPQVERTEDSPISLVDVDTPHVSSVPSTFSSQDIQTTTQADRLEREAAAAQRERDSYDAAKAKAKSKKDKASQRMRTGAENPIVLGNAVLVGLLGTALGVGAYRKWTAGQLSWKVAGAWAGVVGLFAAGDYYVSQFLFRKYPQNK</sequence>
<dbReference type="Proteomes" id="UP000799640">
    <property type="component" value="Unassembled WGS sequence"/>
</dbReference>
<feature type="compositionally biased region" description="Basic and acidic residues" evidence="1">
    <location>
        <begin position="49"/>
        <end position="69"/>
    </location>
</feature>
<feature type="transmembrane region" description="Helical" evidence="2">
    <location>
        <begin position="123"/>
        <end position="141"/>
    </location>
</feature>
<dbReference type="PANTHER" id="PTHR38402">
    <property type="entry name" value="MITOCHONDRIAL OUTER MEMBRANE PROTEIN OM14"/>
    <property type="match status" value="1"/>
</dbReference>
<evidence type="ECO:0000313" key="3">
    <source>
        <dbReference type="EMBL" id="KAF2401855.1"/>
    </source>
</evidence>
<keyword evidence="2" id="KW-0472">Membrane</keyword>
<keyword evidence="2" id="KW-0812">Transmembrane</keyword>
<keyword evidence="4" id="KW-1185">Reference proteome</keyword>
<organism evidence="3 4">
    <name type="scientific">Trichodelitschia bisporula</name>
    <dbReference type="NCBI Taxonomy" id="703511"/>
    <lineage>
        <taxon>Eukaryota</taxon>
        <taxon>Fungi</taxon>
        <taxon>Dikarya</taxon>
        <taxon>Ascomycota</taxon>
        <taxon>Pezizomycotina</taxon>
        <taxon>Dothideomycetes</taxon>
        <taxon>Dothideomycetes incertae sedis</taxon>
        <taxon>Phaeotrichales</taxon>
        <taxon>Phaeotrichaceae</taxon>
        <taxon>Trichodelitschia</taxon>
    </lineage>
</organism>
<dbReference type="OrthoDB" id="5422928at2759"/>
<dbReference type="EMBL" id="ML996692">
    <property type="protein sequence ID" value="KAF2401855.1"/>
    <property type="molecule type" value="Genomic_DNA"/>
</dbReference>
<dbReference type="InterPro" id="IPR039454">
    <property type="entry name" value="OM14"/>
</dbReference>
<reference evidence="3" key="1">
    <citation type="journal article" date="2020" name="Stud. Mycol.">
        <title>101 Dothideomycetes genomes: a test case for predicting lifestyles and emergence of pathogens.</title>
        <authorList>
            <person name="Haridas S."/>
            <person name="Albert R."/>
            <person name="Binder M."/>
            <person name="Bloem J."/>
            <person name="Labutti K."/>
            <person name="Salamov A."/>
            <person name="Andreopoulos B."/>
            <person name="Baker S."/>
            <person name="Barry K."/>
            <person name="Bills G."/>
            <person name="Bluhm B."/>
            <person name="Cannon C."/>
            <person name="Castanera R."/>
            <person name="Culley D."/>
            <person name="Daum C."/>
            <person name="Ezra D."/>
            <person name="Gonzalez J."/>
            <person name="Henrissat B."/>
            <person name="Kuo A."/>
            <person name="Liang C."/>
            <person name="Lipzen A."/>
            <person name="Lutzoni F."/>
            <person name="Magnuson J."/>
            <person name="Mondo S."/>
            <person name="Nolan M."/>
            <person name="Ohm R."/>
            <person name="Pangilinan J."/>
            <person name="Park H.-J."/>
            <person name="Ramirez L."/>
            <person name="Alfaro M."/>
            <person name="Sun H."/>
            <person name="Tritt A."/>
            <person name="Yoshinaga Y."/>
            <person name="Zwiers L.-H."/>
            <person name="Turgeon B."/>
            <person name="Goodwin S."/>
            <person name="Spatafora J."/>
            <person name="Crous P."/>
            <person name="Grigoriev I."/>
        </authorList>
    </citation>
    <scope>NUCLEOTIDE SEQUENCE</scope>
    <source>
        <strain evidence="3">CBS 262.69</strain>
    </source>
</reference>
<dbReference type="GO" id="GO:0006626">
    <property type="term" value="P:protein targeting to mitochondrion"/>
    <property type="evidence" value="ECO:0007669"/>
    <property type="project" value="TreeGrafter"/>
</dbReference>
<feature type="region of interest" description="Disordered" evidence="1">
    <location>
        <begin position="1"/>
        <end position="84"/>
    </location>
</feature>
<accession>A0A6G1I1J7</accession>
<dbReference type="PANTHER" id="PTHR38402:SF1">
    <property type="entry name" value="MITOCHONDRIAL OUTER MEMBRANE PROTEIN OM14"/>
    <property type="match status" value="1"/>
</dbReference>
<feature type="compositionally biased region" description="Polar residues" evidence="1">
    <location>
        <begin position="29"/>
        <end position="46"/>
    </location>
</feature>
<feature type="transmembrane region" description="Helical" evidence="2">
    <location>
        <begin position="91"/>
        <end position="111"/>
    </location>
</feature>
<dbReference type="GO" id="GO:1990593">
    <property type="term" value="F:nascent polypeptide-associated complex binding"/>
    <property type="evidence" value="ECO:0007669"/>
    <property type="project" value="InterPro"/>
</dbReference>
<dbReference type="GO" id="GO:0005741">
    <property type="term" value="C:mitochondrial outer membrane"/>
    <property type="evidence" value="ECO:0007669"/>
    <property type="project" value="InterPro"/>
</dbReference>
<protein>
    <submittedName>
        <fullName evidence="3">Uncharacterized protein</fullName>
    </submittedName>
</protein>
<name>A0A6G1I1J7_9PEZI</name>
<evidence type="ECO:0000313" key="4">
    <source>
        <dbReference type="Proteomes" id="UP000799640"/>
    </source>
</evidence>
<keyword evidence="2" id="KW-1133">Transmembrane helix</keyword>
<proteinExistence type="predicted"/>
<evidence type="ECO:0000256" key="1">
    <source>
        <dbReference type="SAM" id="MobiDB-lite"/>
    </source>
</evidence>